<organism evidence="3 4">
    <name type="scientific">Acaryochloris marina (strain MBIC 11017)</name>
    <dbReference type="NCBI Taxonomy" id="329726"/>
    <lineage>
        <taxon>Bacteria</taxon>
        <taxon>Bacillati</taxon>
        <taxon>Cyanobacteriota</taxon>
        <taxon>Cyanophyceae</taxon>
        <taxon>Acaryochloridales</taxon>
        <taxon>Acaryochloridaceae</taxon>
        <taxon>Acaryochloris</taxon>
    </lineage>
</organism>
<dbReference type="PANTHER" id="PTHR33121:SF70">
    <property type="entry name" value="SIGNALING PROTEIN YKOW"/>
    <property type="match status" value="1"/>
</dbReference>
<dbReference type="AlphaFoldDB" id="B0BYX9"/>
<dbReference type="CDD" id="cd01949">
    <property type="entry name" value="GGDEF"/>
    <property type="match status" value="1"/>
</dbReference>
<name>B0BYX9_ACAM1</name>
<dbReference type="Gene3D" id="3.20.20.450">
    <property type="entry name" value="EAL domain"/>
    <property type="match status" value="1"/>
</dbReference>
<dbReference type="PROSITE" id="PS50887">
    <property type="entry name" value="GGDEF"/>
    <property type="match status" value="1"/>
</dbReference>
<dbReference type="Pfam" id="PF00563">
    <property type="entry name" value="EAL"/>
    <property type="match status" value="1"/>
</dbReference>
<dbReference type="GO" id="GO:0071111">
    <property type="term" value="F:cyclic-guanylate-specific phosphodiesterase activity"/>
    <property type="evidence" value="ECO:0007669"/>
    <property type="project" value="InterPro"/>
</dbReference>
<dbReference type="STRING" id="329726.AM1_3285"/>
<dbReference type="KEGG" id="amr:AM1_3285"/>
<evidence type="ECO:0000259" key="2">
    <source>
        <dbReference type="PROSITE" id="PS50887"/>
    </source>
</evidence>
<dbReference type="SMART" id="SM00267">
    <property type="entry name" value="GGDEF"/>
    <property type="match status" value="1"/>
</dbReference>
<dbReference type="InterPro" id="IPR035919">
    <property type="entry name" value="EAL_sf"/>
</dbReference>
<reference evidence="3 4" key="1">
    <citation type="journal article" date="2008" name="Proc. Natl. Acad. Sci. U.S.A.">
        <title>Niche adaptation and genome expansion in the chlorophyll d-producing cyanobacterium Acaryochloris marina.</title>
        <authorList>
            <person name="Swingley W.D."/>
            <person name="Chen M."/>
            <person name="Cheung P.C."/>
            <person name="Conrad A.L."/>
            <person name="Dejesa L.C."/>
            <person name="Hao J."/>
            <person name="Honchak B.M."/>
            <person name="Karbach L.E."/>
            <person name="Kurdoglu A."/>
            <person name="Lahiri S."/>
            <person name="Mastrian S.D."/>
            <person name="Miyashita H."/>
            <person name="Page L."/>
            <person name="Ramakrishna P."/>
            <person name="Satoh S."/>
            <person name="Sattley W.M."/>
            <person name="Shimada Y."/>
            <person name="Taylor H.L."/>
            <person name="Tomo T."/>
            <person name="Tsuchiya T."/>
            <person name="Wang Z.T."/>
            <person name="Raymond J."/>
            <person name="Mimuro M."/>
            <person name="Blankenship R.E."/>
            <person name="Touchman J.W."/>
        </authorList>
    </citation>
    <scope>NUCLEOTIDE SEQUENCE [LARGE SCALE GENOMIC DNA]</scope>
    <source>
        <strain evidence="4">MBIC 11017</strain>
    </source>
</reference>
<dbReference type="InterPro" id="IPR001633">
    <property type="entry name" value="EAL_dom"/>
</dbReference>
<dbReference type="Proteomes" id="UP000000268">
    <property type="component" value="Chromosome"/>
</dbReference>
<evidence type="ECO:0000313" key="3">
    <source>
        <dbReference type="EMBL" id="ABW28279.1"/>
    </source>
</evidence>
<accession>B0BYX9</accession>
<feature type="domain" description="EAL" evidence="1">
    <location>
        <begin position="274"/>
        <end position="530"/>
    </location>
</feature>
<dbReference type="SUPFAM" id="SSF55073">
    <property type="entry name" value="Nucleotide cyclase"/>
    <property type="match status" value="1"/>
</dbReference>
<dbReference type="SMART" id="SM00052">
    <property type="entry name" value="EAL"/>
    <property type="match status" value="1"/>
</dbReference>
<dbReference type="PANTHER" id="PTHR33121">
    <property type="entry name" value="CYCLIC DI-GMP PHOSPHODIESTERASE PDEF"/>
    <property type="match status" value="1"/>
</dbReference>
<dbReference type="NCBIfam" id="TIGR00254">
    <property type="entry name" value="GGDEF"/>
    <property type="match status" value="1"/>
</dbReference>
<feature type="domain" description="GGDEF" evidence="2">
    <location>
        <begin position="134"/>
        <end position="265"/>
    </location>
</feature>
<dbReference type="eggNOG" id="COG5001">
    <property type="taxonomic scope" value="Bacteria"/>
</dbReference>
<dbReference type="CDD" id="cd01948">
    <property type="entry name" value="EAL"/>
    <property type="match status" value="1"/>
</dbReference>
<sequence length="540" mass="61116">MRRQGVTADEVPNLSGWTNFVLAVNQTIQEFTANRELLEQSVQSTSLKLKQAYEDLKSESSLRLAQADLHQRELENLVQERTAELQAAQLHLEQINKRLEYDATHDDLTGLANRNQLMRELNRCVAQLGTDLAVGLCFFFIDFDRFKQINDRFGHLMGDKVLIQVANRLSTLAGDATCLARLGGDEFVLLTGQLTVAEAYKLAQRITAAFAQPLRIRETEISMSASVGIVLGDASYQSADDVVRDADIAMYRAKATGNCYQFFDERMRTEYLEGLELERELETAVREKQFRVNFEPIVDIHQSDIYSIESLVRWIHPDKGIISPGRFISLAEELGLVIDIDRIVFEQTCKQFRQWRASGITRPQQKFNVNLSCGQLERSDIIPFLLSTIDVSGISPHDVVLEITESYLLADSVLVMKNLNEMNELGFSIFVDDFGTGYSSLSYLAKYPIHGIKIDRSFVRDLTESPESKELIRSMIAMADALNLQVVTEGVETLEQLQIMTELGCRYIQGFLFTRPMDAMQAETFLVDQPYREVGAIAPM</sequence>
<dbReference type="Pfam" id="PF00990">
    <property type="entry name" value="GGDEF"/>
    <property type="match status" value="1"/>
</dbReference>
<dbReference type="InterPro" id="IPR043128">
    <property type="entry name" value="Rev_trsase/Diguanyl_cyclase"/>
</dbReference>
<evidence type="ECO:0000313" key="4">
    <source>
        <dbReference type="Proteomes" id="UP000000268"/>
    </source>
</evidence>
<dbReference type="EMBL" id="CP000828">
    <property type="protein sequence ID" value="ABW28279.1"/>
    <property type="molecule type" value="Genomic_DNA"/>
</dbReference>
<dbReference type="InterPro" id="IPR000160">
    <property type="entry name" value="GGDEF_dom"/>
</dbReference>
<protein>
    <submittedName>
        <fullName evidence="3">Diguanylate cyclase/phosphodiesterase, putative</fullName>
    </submittedName>
</protein>
<dbReference type="SUPFAM" id="SSF141868">
    <property type="entry name" value="EAL domain-like"/>
    <property type="match status" value="1"/>
</dbReference>
<keyword evidence="4" id="KW-1185">Reference proteome</keyword>
<gene>
    <name evidence="3" type="ordered locus">AM1_3285</name>
</gene>
<dbReference type="PROSITE" id="PS50883">
    <property type="entry name" value="EAL"/>
    <property type="match status" value="1"/>
</dbReference>
<dbReference type="InterPro" id="IPR029787">
    <property type="entry name" value="Nucleotide_cyclase"/>
</dbReference>
<dbReference type="HOGENOM" id="CLU_000445_70_50_3"/>
<proteinExistence type="predicted"/>
<dbReference type="Gene3D" id="3.30.70.270">
    <property type="match status" value="1"/>
</dbReference>
<evidence type="ECO:0000259" key="1">
    <source>
        <dbReference type="PROSITE" id="PS50883"/>
    </source>
</evidence>
<dbReference type="InterPro" id="IPR050706">
    <property type="entry name" value="Cyclic-di-GMP_PDE-like"/>
</dbReference>